<dbReference type="InterPro" id="IPR050396">
    <property type="entry name" value="Glycosyltr_51/Transpeptidase"/>
</dbReference>
<dbReference type="SUPFAM" id="SSF56601">
    <property type="entry name" value="beta-lactamase/transpeptidase-like"/>
    <property type="match status" value="1"/>
</dbReference>
<dbReference type="Gene3D" id="3.40.710.10">
    <property type="entry name" value="DD-peptidase/beta-lactamase superfamily"/>
    <property type="match status" value="1"/>
</dbReference>
<feature type="domain" description="Penicillin-binding protein transpeptidase" evidence="17">
    <location>
        <begin position="322"/>
        <end position="557"/>
    </location>
</feature>
<dbReference type="GO" id="GO:0008955">
    <property type="term" value="F:peptidoglycan glycosyltransferase activity"/>
    <property type="evidence" value="ECO:0007669"/>
    <property type="project" value="UniProtKB-EC"/>
</dbReference>
<dbReference type="Pfam" id="PF00912">
    <property type="entry name" value="Transgly"/>
    <property type="match status" value="1"/>
</dbReference>
<dbReference type="GO" id="GO:0030288">
    <property type="term" value="C:outer membrane-bounded periplasmic space"/>
    <property type="evidence" value="ECO:0007669"/>
    <property type="project" value="TreeGrafter"/>
</dbReference>
<dbReference type="GO" id="GO:0005886">
    <property type="term" value="C:plasma membrane"/>
    <property type="evidence" value="ECO:0007669"/>
    <property type="project" value="UniProtKB-SubCell"/>
</dbReference>
<dbReference type="Proteomes" id="UP000439752">
    <property type="component" value="Unassembled WGS sequence"/>
</dbReference>
<dbReference type="GO" id="GO:0008360">
    <property type="term" value="P:regulation of cell shape"/>
    <property type="evidence" value="ECO:0007669"/>
    <property type="project" value="UniProtKB-KW"/>
</dbReference>
<dbReference type="RefSeq" id="WP_159172733.1">
    <property type="nucleotide sequence ID" value="NZ_LR732308.1"/>
</dbReference>
<protein>
    <submittedName>
        <fullName evidence="19">Glycosyl transferase</fullName>
    </submittedName>
</protein>
<evidence type="ECO:0000256" key="13">
    <source>
        <dbReference type="ARBA" id="ARBA00023268"/>
    </source>
</evidence>
<evidence type="ECO:0000256" key="7">
    <source>
        <dbReference type="ARBA" id="ARBA00022676"/>
    </source>
</evidence>
<evidence type="ECO:0000313" key="20">
    <source>
        <dbReference type="Proteomes" id="UP000439752"/>
    </source>
</evidence>
<evidence type="ECO:0000313" key="19">
    <source>
        <dbReference type="EMBL" id="VWX33280.1"/>
    </source>
</evidence>
<dbReference type="PANTHER" id="PTHR32282">
    <property type="entry name" value="BINDING PROTEIN TRANSPEPTIDASE, PUTATIVE-RELATED"/>
    <property type="match status" value="1"/>
</dbReference>
<evidence type="ECO:0000256" key="14">
    <source>
        <dbReference type="ARBA" id="ARBA00023316"/>
    </source>
</evidence>
<keyword evidence="7" id="KW-0328">Glycosyltransferase</keyword>
<sequence length="593" mass="66249">MRITTGYLLLIGLTIGLLLTLFSVRDQLETSRKLFHWADVQTTRQPLTSYRPITVTYGKEKVKLYDGLRRDDLTANALPKKVEQTFIAIEDQRFYQHGGYDITGILRAFTENQTTDQKGQGGSTITQQLARMTYLSNEKTYTRKIKEILIAISLEQKYSKKELLTAYVNQAYFANNIYGIELASSAYLGKKANDLTWAEVSYLAAIPNNPTLYDPLRSPQNTEKRQQRILKILANTDTISKTIKTKEMALSFNKPIIPFPDYIDASVKEAIRQTAAIKKLDYEAAQQYLHQHGATIVTYLDSAEQTRAKQSIVGLPKEIEGAYVGIDGRTRGVTALVGHKTDLPGQFNRATQSFRQPGSTLKPLLVYGPYLEKTKATLSSPLDGRPVCFDGYCPENSGNRILGEVTLADAIAYSYNTPALRAFSVSFAEGLKAIRPFKFSQWSKQDNAYTSALGGLKYGVSPYELTNAYTTLANDGLYSPASMVRTITLSKGEGTLYRHTVQNDRIWSSRTNQVLRKGLTNVMTYGTGRLGYDARPTYIGGKTGTTNDNKDMWFVGIKDQHIGGIWLGADIPRPFPAEANSTLQVRTWANILR</sequence>
<keyword evidence="4" id="KW-1003">Cell membrane</keyword>
<dbReference type="InterPro" id="IPR023346">
    <property type="entry name" value="Lysozyme-like_dom_sf"/>
</dbReference>
<comment type="similarity">
    <text evidence="2">In the C-terminal section; belongs to the transpeptidase family.</text>
</comment>
<keyword evidence="14" id="KW-0961">Cell wall biogenesis/degradation</keyword>
<evidence type="ECO:0000256" key="1">
    <source>
        <dbReference type="ARBA" id="ARBA00004236"/>
    </source>
</evidence>
<dbReference type="GO" id="GO:0008658">
    <property type="term" value="F:penicillin binding"/>
    <property type="evidence" value="ECO:0007669"/>
    <property type="project" value="InterPro"/>
</dbReference>
<dbReference type="InterPro" id="IPR001264">
    <property type="entry name" value="Glyco_trans_51"/>
</dbReference>
<dbReference type="InterPro" id="IPR036950">
    <property type="entry name" value="PBP_transglycosylase"/>
</dbReference>
<evidence type="ECO:0000259" key="18">
    <source>
        <dbReference type="Pfam" id="PF00912"/>
    </source>
</evidence>
<keyword evidence="20" id="KW-1185">Reference proteome</keyword>
<proteinExistence type="inferred from homology"/>
<name>A0A653I3M0_9BACL</name>
<keyword evidence="9" id="KW-0378">Hydrolase</keyword>
<organism evidence="19 20">
    <name type="scientific">Exiguobacterium oxidotolerans</name>
    <dbReference type="NCBI Taxonomy" id="223958"/>
    <lineage>
        <taxon>Bacteria</taxon>
        <taxon>Bacillati</taxon>
        <taxon>Bacillota</taxon>
        <taxon>Bacilli</taxon>
        <taxon>Bacillales</taxon>
        <taxon>Bacillales Family XII. Incertae Sedis</taxon>
        <taxon>Exiguobacterium</taxon>
    </lineage>
</organism>
<evidence type="ECO:0000259" key="17">
    <source>
        <dbReference type="Pfam" id="PF00905"/>
    </source>
</evidence>
<evidence type="ECO:0000256" key="4">
    <source>
        <dbReference type="ARBA" id="ARBA00022475"/>
    </source>
</evidence>
<dbReference type="InterPro" id="IPR012338">
    <property type="entry name" value="Beta-lactam/transpept-like"/>
</dbReference>
<keyword evidence="13" id="KW-0511">Multifunctional enzyme</keyword>
<evidence type="ECO:0000256" key="8">
    <source>
        <dbReference type="ARBA" id="ARBA00022679"/>
    </source>
</evidence>
<evidence type="ECO:0000256" key="2">
    <source>
        <dbReference type="ARBA" id="ARBA00007090"/>
    </source>
</evidence>
<dbReference type="Pfam" id="PF00905">
    <property type="entry name" value="Transpeptidase"/>
    <property type="match status" value="1"/>
</dbReference>
<keyword evidence="11" id="KW-0573">Peptidoglycan synthesis</keyword>
<dbReference type="AlphaFoldDB" id="A0A653I3M0"/>
<evidence type="ECO:0000256" key="15">
    <source>
        <dbReference type="ARBA" id="ARBA00034000"/>
    </source>
</evidence>
<keyword evidence="12" id="KW-0472">Membrane</keyword>
<dbReference type="EMBL" id="CABWKQ010000003">
    <property type="protein sequence ID" value="VWX33280.1"/>
    <property type="molecule type" value="Genomic_DNA"/>
</dbReference>
<accession>A0A653I3M0</accession>
<evidence type="ECO:0000256" key="10">
    <source>
        <dbReference type="ARBA" id="ARBA00022960"/>
    </source>
</evidence>
<gene>
    <name evidence="19" type="ORF">EXIGUO9Y_110085</name>
</gene>
<evidence type="ECO:0000256" key="9">
    <source>
        <dbReference type="ARBA" id="ARBA00022801"/>
    </source>
</evidence>
<dbReference type="SUPFAM" id="SSF53955">
    <property type="entry name" value="Lysozyme-like"/>
    <property type="match status" value="1"/>
</dbReference>
<dbReference type="FunFam" id="1.10.3810.10:FF:000001">
    <property type="entry name" value="Penicillin-binding protein 1A"/>
    <property type="match status" value="1"/>
</dbReference>
<evidence type="ECO:0000256" key="3">
    <source>
        <dbReference type="ARBA" id="ARBA00007739"/>
    </source>
</evidence>
<keyword evidence="10" id="KW-0133">Cell shape</keyword>
<keyword evidence="6" id="KW-0645">Protease</keyword>
<dbReference type="InterPro" id="IPR001460">
    <property type="entry name" value="PCN-bd_Tpept"/>
</dbReference>
<dbReference type="PANTHER" id="PTHR32282:SF11">
    <property type="entry name" value="PENICILLIN-BINDING PROTEIN 1B"/>
    <property type="match status" value="1"/>
</dbReference>
<keyword evidence="8 19" id="KW-0808">Transferase</keyword>
<reference evidence="19 20" key="1">
    <citation type="submission" date="2019-10" db="EMBL/GenBank/DDBJ databases">
        <authorList>
            <person name="Karimi E."/>
        </authorList>
    </citation>
    <scope>NUCLEOTIDE SEQUENCE [LARGE SCALE GENOMIC DNA]</scope>
    <source>
        <strain evidence="19">Exiguobacterium sp. 9Y</strain>
    </source>
</reference>
<keyword evidence="5" id="KW-0121">Carboxypeptidase</keyword>
<dbReference type="GO" id="GO:0071555">
    <property type="term" value="P:cell wall organization"/>
    <property type="evidence" value="ECO:0007669"/>
    <property type="project" value="UniProtKB-KW"/>
</dbReference>
<comment type="catalytic activity">
    <reaction evidence="15">
        <text>Preferential cleavage: (Ac)2-L-Lys-D-Ala-|-D-Ala. Also transpeptidation of peptidyl-alanyl moieties that are N-acyl substituents of D-alanine.</text>
        <dbReference type="EC" id="3.4.16.4"/>
    </reaction>
</comment>
<comment type="similarity">
    <text evidence="3">In the N-terminal section; belongs to the glycosyltransferase 51 family.</text>
</comment>
<evidence type="ECO:0000256" key="11">
    <source>
        <dbReference type="ARBA" id="ARBA00022984"/>
    </source>
</evidence>
<dbReference type="Gene3D" id="1.10.3810.10">
    <property type="entry name" value="Biosynthetic peptidoglycan transglycosylase-like"/>
    <property type="match status" value="1"/>
</dbReference>
<dbReference type="GO" id="GO:0009252">
    <property type="term" value="P:peptidoglycan biosynthetic process"/>
    <property type="evidence" value="ECO:0007669"/>
    <property type="project" value="UniProtKB-KW"/>
</dbReference>
<dbReference type="GO" id="GO:0009002">
    <property type="term" value="F:serine-type D-Ala-D-Ala carboxypeptidase activity"/>
    <property type="evidence" value="ECO:0007669"/>
    <property type="project" value="UniProtKB-EC"/>
</dbReference>
<comment type="catalytic activity">
    <reaction evidence="16">
        <text>[GlcNAc-(1-&gt;4)-Mur2Ac(oyl-L-Ala-gamma-D-Glu-L-Lys-D-Ala-D-Ala)](n)-di-trans,octa-cis-undecaprenyl diphosphate + beta-D-GlcNAc-(1-&gt;4)-Mur2Ac(oyl-L-Ala-gamma-D-Glu-L-Lys-D-Ala-D-Ala)-di-trans,octa-cis-undecaprenyl diphosphate = [GlcNAc-(1-&gt;4)-Mur2Ac(oyl-L-Ala-gamma-D-Glu-L-Lys-D-Ala-D-Ala)](n+1)-di-trans,octa-cis-undecaprenyl diphosphate + di-trans,octa-cis-undecaprenyl diphosphate + H(+)</text>
        <dbReference type="Rhea" id="RHEA:23708"/>
        <dbReference type="Rhea" id="RHEA-COMP:9602"/>
        <dbReference type="Rhea" id="RHEA-COMP:9603"/>
        <dbReference type="ChEBI" id="CHEBI:15378"/>
        <dbReference type="ChEBI" id="CHEBI:58405"/>
        <dbReference type="ChEBI" id="CHEBI:60033"/>
        <dbReference type="ChEBI" id="CHEBI:78435"/>
        <dbReference type="EC" id="2.4.99.28"/>
    </reaction>
</comment>
<evidence type="ECO:0000256" key="6">
    <source>
        <dbReference type="ARBA" id="ARBA00022670"/>
    </source>
</evidence>
<evidence type="ECO:0000256" key="12">
    <source>
        <dbReference type="ARBA" id="ARBA00023136"/>
    </source>
</evidence>
<evidence type="ECO:0000256" key="16">
    <source>
        <dbReference type="ARBA" id="ARBA00049902"/>
    </source>
</evidence>
<comment type="subcellular location">
    <subcellularLocation>
        <location evidence="1">Cell membrane</location>
    </subcellularLocation>
</comment>
<evidence type="ECO:0000256" key="5">
    <source>
        <dbReference type="ARBA" id="ARBA00022645"/>
    </source>
</evidence>
<dbReference type="GO" id="GO:0006508">
    <property type="term" value="P:proteolysis"/>
    <property type="evidence" value="ECO:0007669"/>
    <property type="project" value="UniProtKB-KW"/>
</dbReference>
<feature type="domain" description="Glycosyl transferase family 51" evidence="18">
    <location>
        <begin position="67"/>
        <end position="232"/>
    </location>
</feature>